<dbReference type="EMBL" id="BAABHS010000003">
    <property type="protein sequence ID" value="GAA4951627.1"/>
    <property type="molecule type" value="Genomic_DNA"/>
</dbReference>
<dbReference type="SUPFAM" id="SSF53474">
    <property type="entry name" value="alpha/beta-Hydrolases"/>
    <property type="match status" value="1"/>
</dbReference>
<organism evidence="2 3">
    <name type="scientific">Yinghuangia aomiensis</name>
    <dbReference type="NCBI Taxonomy" id="676205"/>
    <lineage>
        <taxon>Bacteria</taxon>
        <taxon>Bacillati</taxon>
        <taxon>Actinomycetota</taxon>
        <taxon>Actinomycetes</taxon>
        <taxon>Kitasatosporales</taxon>
        <taxon>Streptomycetaceae</taxon>
        <taxon>Yinghuangia</taxon>
    </lineage>
</organism>
<dbReference type="PANTHER" id="PTHR43798">
    <property type="entry name" value="MONOACYLGLYCEROL LIPASE"/>
    <property type="match status" value="1"/>
</dbReference>
<evidence type="ECO:0000313" key="3">
    <source>
        <dbReference type="Proteomes" id="UP001500466"/>
    </source>
</evidence>
<keyword evidence="2" id="KW-0378">Hydrolase</keyword>
<dbReference type="GO" id="GO:0016787">
    <property type="term" value="F:hydrolase activity"/>
    <property type="evidence" value="ECO:0007669"/>
    <property type="project" value="UniProtKB-KW"/>
</dbReference>
<dbReference type="PRINTS" id="PR00412">
    <property type="entry name" value="EPOXHYDRLASE"/>
</dbReference>
<reference evidence="3" key="1">
    <citation type="journal article" date="2019" name="Int. J. Syst. Evol. Microbiol.">
        <title>The Global Catalogue of Microorganisms (GCM) 10K type strain sequencing project: providing services to taxonomists for standard genome sequencing and annotation.</title>
        <authorList>
            <consortium name="The Broad Institute Genomics Platform"/>
            <consortium name="The Broad Institute Genome Sequencing Center for Infectious Disease"/>
            <person name="Wu L."/>
            <person name="Ma J."/>
        </authorList>
    </citation>
    <scope>NUCLEOTIDE SEQUENCE [LARGE SCALE GENOMIC DNA]</scope>
    <source>
        <strain evidence="3">JCM 17986</strain>
    </source>
</reference>
<name>A0ABP9GSG2_9ACTN</name>
<feature type="domain" description="AB hydrolase-1" evidence="1">
    <location>
        <begin position="27"/>
        <end position="251"/>
    </location>
</feature>
<dbReference type="InterPro" id="IPR000639">
    <property type="entry name" value="Epox_hydrolase-like"/>
</dbReference>
<dbReference type="RefSeq" id="WP_345674089.1">
    <property type="nucleotide sequence ID" value="NZ_BAABHS010000003.1"/>
</dbReference>
<evidence type="ECO:0000259" key="1">
    <source>
        <dbReference type="Pfam" id="PF00561"/>
    </source>
</evidence>
<dbReference type="Gene3D" id="3.40.50.1820">
    <property type="entry name" value="alpha/beta hydrolase"/>
    <property type="match status" value="1"/>
</dbReference>
<comment type="caution">
    <text evidence="2">The sequence shown here is derived from an EMBL/GenBank/DDBJ whole genome shotgun (WGS) entry which is preliminary data.</text>
</comment>
<dbReference type="PRINTS" id="PR00111">
    <property type="entry name" value="ABHYDROLASE"/>
</dbReference>
<dbReference type="InterPro" id="IPR000073">
    <property type="entry name" value="AB_hydrolase_1"/>
</dbReference>
<accession>A0ABP9GSG2</accession>
<sequence length="269" mass="28232">MTATSATRHLDLPGGRIAYDDTEGTGPLVLCLPGLGDTRGVFRHAAPLLVAAGYRVVTADLRGAGESSADWASYNPEDSAEDTIALLRHLGAGPAIVVGTSFTGASVLWIAAEAPELVAGIVLSGPFIRDIPKNAVIKAAEWLVGRTPALWLTYWKTLFPTRKPADHAAYAARLKTSLKQPGHVAALRAMLASSRAACENRAAELTRPALVVMGTKDSDFKDPAAEARLVAERTHGTVVMVDGSGHYPQAEFPDAWVAAVAEFAAKAAA</sequence>
<dbReference type="InterPro" id="IPR029058">
    <property type="entry name" value="AB_hydrolase_fold"/>
</dbReference>
<protein>
    <submittedName>
        <fullName evidence="2">Alpha/beta hydrolase</fullName>
    </submittedName>
</protein>
<evidence type="ECO:0000313" key="2">
    <source>
        <dbReference type="EMBL" id="GAA4951627.1"/>
    </source>
</evidence>
<proteinExistence type="predicted"/>
<dbReference type="InterPro" id="IPR050266">
    <property type="entry name" value="AB_hydrolase_sf"/>
</dbReference>
<dbReference type="Pfam" id="PF00561">
    <property type="entry name" value="Abhydrolase_1"/>
    <property type="match status" value="1"/>
</dbReference>
<keyword evidence="3" id="KW-1185">Reference proteome</keyword>
<gene>
    <name evidence="2" type="ORF">GCM10023205_10690</name>
</gene>
<dbReference type="Proteomes" id="UP001500466">
    <property type="component" value="Unassembled WGS sequence"/>
</dbReference>